<evidence type="ECO:0000313" key="3">
    <source>
        <dbReference type="Proteomes" id="UP000245712"/>
    </source>
</evidence>
<dbReference type="EMBL" id="QEOB01000007">
    <property type="protein sequence ID" value="PVX83209.1"/>
    <property type="molecule type" value="Genomic_DNA"/>
</dbReference>
<comment type="caution">
    <text evidence="2">The sequence shown here is derived from an EMBL/GenBank/DDBJ whole genome shotgun (WGS) entry which is preliminary data.</text>
</comment>
<gene>
    <name evidence="2" type="ORF">C7402_107115</name>
</gene>
<dbReference type="RefSeq" id="WP_208948948.1">
    <property type="nucleotide sequence ID" value="NZ_QEOB01000007.1"/>
</dbReference>
<evidence type="ECO:0000313" key="2">
    <source>
        <dbReference type="EMBL" id="PVX83209.1"/>
    </source>
</evidence>
<reference evidence="2 3" key="1">
    <citation type="submission" date="2018-05" db="EMBL/GenBank/DDBJ databases">
        <title>Genomic Encyclopedia of Type Strains, Phase IV (KMG-V): Genome sequencing to study the core and pangenomes of soil and plant-associated prokaryotes.</title>
        <authorList>
            <person name="Whitman W."/>
        </authorList>
    </citation>
    <scope>NUCLEOTIDE SEQUENCE [LARGE SCALE GENOMIC DNA]</scope>
    <source>
        <strain evidence="2 3">SCZa-39</strain>
    </source>
</reference>
<proteinExistence type="predicted"/>
<name>A0ABX5KM38_9BURK</name>
<accession>A0ABX5KM38</accession>
<feature type="compositionally biased region" description="Basic residues" evidence="1">
    <location>
        <begin position="111"/>
        <end position="121"/>
    </location>
</feature>
<dbReference type="Proteomes" id="UP000245712">
    <property type="component" value="Unassembled WGS sequence"/>
</dbReference>
<sequence>MVDALLADLSVSLQVLDENILMQVLAEVVATQGDLRARVNPKYRFDERLHDLMQCLLLDGYLVRDKRLLQTAPSIADAMPINDDLIEPLLNSGGLVGRTSSPGSPPQPNHSVRHHPITTRR</sequence>
<keyword evidence="3" id="KW-1185">Reference proteome</keyword>
<protein>
    <submittedName>
        <fullName evidence="2">Uncharacterized protein</fullName>
    </submittedName>
</protein>
<evidence type="ECO:0000256" key="1">
    <source>
        <dbReference type="SAM" id="MobiDB-lite"/>
    </source>
</evidence>
<organism evidence="2 3">
    <name type="scientific">Paraburkholderia unamae</name>
    <dbReference type="NCBI Taxonomy" id="219649"/>
    <lineage>
        <taxon>Bacteria</taxon>
        <taxon>Pseudomonadati</taxon>
        <taxon>Pseudomonadota</taxon>
        <taxon>Betaproteobacteria</taxon>
        <taxon>Burkholderiales</taxon>
        <taxon>Burkholderiaceae</taxon>
        <taxon>Paraburkholderia</taxon>
    </lineage>
</organism>
<feature type="region of interest" description="Disordered" evidence="1">
    <location>
        <begin position="93"/>
        <end position="121"/>
    </location>
</feature>